<dbReference type="InterPro" id="IPR005135">
    <property type="entry name" value="Endo/exonuclease/phosphatase"/>
</dbReference>
<dbReference type="GO" id="GO:0006506">
    <property type="term" value="P:GPI anchor biosynthetic process"/>
    <property type="evidence" value="ECO:0007669"/>
    <property type="project" value="TreeGrafter"/>
</dbReference>
<dbReference type="PANTHER" id="PTHR14859:SF1">
    <property type="entry name" value="PGAP2-INTERACTING PROTEIN"/>
    <property type="match status" value="1"/>
</dbReference>
<organism evidence="2 3">
    <name type="scientific">Halocynthiibacter styelae</name>
    <dbReference type="NCBI Taxonomy" id="2761955"/>
    <lineage>
        <taxon>Bacteria</taxon>
        <taxon>Pseudomonadati</taxon>
        <taxon>Pseudomonadota</taxon>
        <taxon>Alphaproteobacteria</taxon>
        <taxon>Rhodobacterales</taxon>
        <taxon>Paracoccaceae</taxon>
        <taxon>Halocynthiibacter</taxon>
    </lineage>
</organism>
<dbReference type="Proteomes" id="UP000640583">
    <property type="component" value="Unassembled WGS sequence"/>
</dbReference>
<evidence type="ECO:0000259" key="1">
    <source>
        <dbReference type="Pfam" id="PF03372"/>
    </source>
</evidence>
<dbReference type="InterPro" id="IPR036691">
    <property type="entry name" value="Endo/exonu/phosph_ase_sf"/>
</dbReference>
<comment type="caution">
    <text evidence="2">The sequence shown here is derived from an EMBL/GenBank/DDBJ whole genome shotgun (WGS) entry which is preliminary data.</text>
</comment>
<gene>
    <name evidence="2" type="ORF">H1D41_09400</name>
</gene>
<dbReference type="Pfam" id="PF03372">
    <property type="entry name" value="Exo_endo_phos"/>
    <property type="match status" value="1"/>
</dbReference>
<reference evidence="2" key="1">
    <citation type="submission" date="2020-10" db="EMBL/GenBank/DDBJ databases">
        <title>Paenihalocynthiibacter styelae gen. nov., sp. nov., isolated from stalked sea squirt Styela clava.</title>
        <authorList>
            <person name="Kim Y.-O."/>
            <person name="Yoon J.-H."/>
        </authorList>
    </citation>
    <scope>NUCLEOTIDE SEQUENCE</scope>
    <source>
        <strain evidence="2">MYP1-1</strain>
    </source>
</reference>
<keyword evidence="2" id="KW-0540">Nuclease</keyword>
<dbReference type="GO" id="GO:0004519">
    <property type="term" value="F:endonuclease activity"/>
    <property type="evidence" value="ECO:0007669"/>
    <property type="project" value="UniProtKB-KW"/>
</dbReference>
<accession>A0A8J7IW54</accession>
<dbReference type="AlphaFoldDB" id="A0A8J7IW54"/>
<evidence type="ECO:0000313" key="3">
    <source>
        <dbReference type="Proteomes" id="UP000640583"/>
    </source>
</evidence>
<dbReference type="PANTHER" id="PTHR14859">
    <property type="entry name" value="CALCOFLUOR WHITE HYPERSENSITIVE PROTEIN PRECURSOR"/>
    <property type="match status" value="1"/>
</dbReference>
<dbReference type="EMBL" id="JADCKQ010000006">
    <property type="protein sequence ID" value="MBI1493848.1"/>
    <property type="molecule type" value="Genomic_DNA"/>
</dbReference>
<dbReference type="InterPro" id="IPR051916">
    <property type="entry name" value="GPI-anchor_lipid_remodeler"/>
</dbReference>
<keyword evidence="3" id="KW-1185">Reference proteome</keyword>
<feature type="domain" description="Endonuclease/exonuclease/phosphatase" evidence="1">
    <location>
        <begin position="65"/>
        <end position="302"/>
    </location>
</feature>
<proteinExistence type="predicted"/>
<dbReference type="Gene3D" id="3.60.10.10">
    <property type="entry name" value="Endonuclease/exonuclease/phosphatase"/>
    <property type="match status" value="1"/>
</dbReference>
<dbReference type="SUPFAM" id="SSF56219">
    <property type="entry name" value="DNase I-like"/>
    <property type="match status" value="1"/>
</dbReference>
<dbReference type="RefSeq" id="WP_228848661.1">
    <property type="nucleotide sequence ID" value="NZ_JADCKQ010000006.1"/>
</dbReference>
<evidence type="ECO:0000313" key="2">
    <source>
        <dbReference type="EMBL" id="MBI1493848.1"/>
    </source>
</evidence>
<protein>
    <submittedName>
        <fullName evidence="2">Endonuclease</fullName>
    </submittedName>
</protein>
<dbReference type="GO" id="GO:0016020">
    <property type="term" value="C:membrane"/>
    <property type="evidence" value="ECO:0007669"/>
    <property type="project" value="GOC"/>
</dbReference>
<sequence>MKLFETASCTALPAVPAELHDRILAAPRNSETHRELMEQMEAMHLLEERWPSAASPLPAEFTVAAWNLERCLDPEGSTALLKQHKPDIILLSEMDAGMARTAQRNTTADLAREMGMGYAYGVEFHEMDLGGETEREFCKDDYNAFGWHGNALLSRTKPLKTALVRLDDHGHWFCPETSDDPAQPRVGGRMAVMAVIPTRGGDICAISTHLESATDAPHRQSQMDRLIAAADAFAPGLPVIIGGDLNTGNHLPNADWQLETLFDSAKRQGFSWGNNLEGMTTRKSRITRWPTRAMKLDWFACRGLKEHGADIIPALDLTKTPLSDHELIVGQFSI</sequence>
<name>A0A8J7IW54_9RHOB</name>
<keyword evidence="2" id="KW-0255">Endonuclease</keyword>
<keyword evidence="2" id="KW-0378">Hydrolase</keyword>